<dbReference type="KEGG" id="sgi:SGRAN_1259"/>
<evidence type="ECO:0000313" key="2">
    <source>
        <dbReference type="EMBL" id="AMG73651.1"/>
    </source>
</evidence>
<name>A0AA86GK47_9SPHN</name>
<proteinExistence type="predicted"/>
<accession>A0AA86GK47</accession>
<evidence type="ECO:0000256" key="1">
    <source>
        <dbReference type="SAM" id="MobiDB-lite"/>
    </source>
</evidence>
<dbReference type="Proteomes" id="UP000058599">
    <property type="component" value="Chromosome"/>
</dbReference>
<dbReference type="AlphaFoldDB" id="A0AA86GK47"/>
<reference evidence="2 3" key="1">
    <citation type="journal article" date="2016" name="BMC Genomics">
        <title>Genomic analysis of the nitrate-respiring Sphingopyxis granuli (formerly Sphingomonas macrogoltabida) strain TFA.</title>
        <authorList>
            <person name="Garcia-Romero I."/>
            <person name="Perez-Pulido A.J."/>
            <person name="Gonzalez-Flores Y.E."/>
            <person name="Reyes-Ramirez F."/>
            <person name="Santero E."/>
            <person name="Floriano B."/>
        </authorList>
    </citation>
    <scope>NUCLEOTIDE SEQUENCE [LARGE SCALE GENOMIC DNA]</scope>
    <source>
        <strain evidence="2 3">TFA</strain>
    </source>
</reference>
<protein>
    <submittedName>
        <fullName evidence="2">Uncharacterized protein</fullName>
    </submittedName>
</protein>
<organism evidence="2 3">
    <name type="scientific">Sphingopyxis granuli</name>
    <dbReference type="NCBI Taxonomy" id="267128"/>
    <lineage>
        <taxon>Bacteria</taxon>
        <taxon>Pseudomonadati</taxon>
        <taxon>Pseudomonadota</taxon>
        <taxon>Alphaproteobacteria</taxon>
        <taxon>Sphingomonadales</taxon>
        <taxon>Sphingomonadaceae</taxon>
        <taxon>Sphingopyxis</taxon>
    </lineage>
</organism>
<gene>
    <name evidence="2" type="ORF">SGRAN_1259</name>
</gene>
<feature type="region of interest" description="Disordered" evidence="1">
    <location>
        <begin position="86"/>
        <end position="139"/>
    </location>
</feature>
<sequence>MLDSAFHRLCLLGPDLVETMLFHASFEKPLRRDRLRIARFHRLQFRFVAVGRIARGQEWECRRNAGDETKWGPASLPAPTIRFCPALPPAPSRPAVLRSANRQTRRRDARRNNPATVRSAPLRGPASPEGPSSSRPASAEAVAFPERWSAFQSPDRVRFNSWEYPRSVIGLSVVSSSDPSVSVRLVLQPVFPSRRSDVSVVR</sequence>
<keyword evidence="3" id="KW-1185">Reference proteome</keyword>
<evidence type="ECO:0000313" key="3">
    <source>
        <dbReference type="Proteomes" id="UP000058599"/>
    </source>
</evidence>
<dbReference type="EMBL" id="CP012199">
    <property type="protein sequence ID" value="AMG73651.1"/>
    <property type="molecule type" value="Genomic_DNA"/>
</dbReference>